<proteinExistence type="predicted"/>
<dbReference type="Proteomes" id="UP001595593">
    <property type="component" value="Unassembled WGS sequence"/>
</dbReference>
<sequence length="406" mass="45818">MFLNIPSPLRYTDPWSIGQEQRMRQLLAQDRRIAYFYERPDTSTFRYRAMNPGLTLAANPGCGVSGAWFDHQDLATDDSFLDSADALVICRTRYNAAVASMIARARARRLPVLFDCDDLVFDTRRLHLLVDSLNQDPHSETVWNDWFASIGRIGATLRLCDGFITTNAFLAARAREYMPQLSTAVMPNYLFQGQQELSEGLHQIKRDGGWRRDGHIHVGYFSGSPSHARDFAVAAPAILRLMERDPRIILRIVGFLDPSQELMRFRDRIEFHPLQDFMNLQRLIAEVEINIAPLQDNTFTNCKSELKFFEAAICGTLTLATPTFTFRNSIRHGETGYLVPAYGWDAALQEAVALVEDTDRYAAIAEAASTQVRADYGWDRQAQTIVEAVFGQIGRSAQPADISLPA</sequence>
<dbReference type="EC" id="2.4.-.-" evidence="1"/>
<evidence type="ECO:0000313" key="1">
    <source>
        <dbReference type="EMBL" id="MFC3125246.1"/>
    </source>
</evidence>
<dbReference type="RefSeq" id="WP_379595800.1">
    <property type="nucleotide sequence ID" value="NZ_JBHRTN010000008.1"/>
</dbReference>
<protein>
    <submittedName>
        <fullName evidence="1">Glycosyltransferase</fullName>
        <ecNumber evidence="1">2.4.-.-</ecNumber>
    </submittedName>
</protein>
<dbReference type="SUPFAM" id="SSF53756">
    <property type="entry name" value="UDP-Glycosyltransferase/glycogen phosphorylase"/>
    <property type="match status" value="1"/>
</dbReference>
<dbReference type="Gene3D" id="3.40.50.2000">
    <property type="entry name" value="Glycogen Phosphorylase B"/>
    <property type="match status" value="1"/>
</dbReference>
<keyword evidence="2" id="KW-1185">Reference proteome</keyword>
<evidence type="ECO:0000313" key="2">
    <source>
        <dbReference type="Proteomes" id="UP001595593"/>
    </source>
</evidence>
<keyword evidence="1" id="KW-0808">Transferase</keyword>
<keyword evidence="1" id="KW-0328">Glycosyltransferase</keyword>
<reference evidence="2" key="1">
    <citation type="journal article" date="2019" name="Int. J. Syst. Evol. Microbiol.">
        <title>The Global Catalogue of Microorganisms (GCM) 10K type strain sequencing project: providing services to taxonomists for standard genome sequencing and annotation.</title>
        <authorList>
            <consortium name="The Broad Institute Genomics Platform"/>
            <consortium name="The Broad Institute Genome Sequencing Center for Infectious Disease"/>
            <person name="Wu L."/>
            <person name="Ma J."/>
        </authorList>
    </citation>
    <scope>NUCLEOTIDE SEQUENCE [LARGE SCALE GENOMIC DNA]</scope>
    <source>
        <strain evidence="2">KCTC 52094</strain>
    </source>
</reference>
<dbReference type="EMBL" id="JBHRTN010000008">
    <property type="protein sequence ID" value="MFC3125246.1"/>
    <property type="molecule type" value="Genomic_DNA"/>
</dbReference>
<dbReference type="Pfam" id="PF13692">
    <property type="entry name" value="Glyco_trans_1_4"/>
    <property type="match status" value="1"/>
</dbReference>
<dbReference type="GO" id="GO:0016757">
    <property type="term" value="F:glycosyltransferase activity"/>
    <property type="evidence" value="ECO:0007669"/>
    <property type="project" value="UniProtKB-KW"/>
</dbReference>
<accession>A0ABV7G3H4</accession>
<comment type="caution">
    <text evidence="1">The sequence shown here is derived from an EMBL/GenBank/DDBJ whole genome shotgun (WGS) entry which is preliminary data.</text>
</comment>
<organism evidence="1 2">
    <name type="scientific">Teichococcus globiformis</name>
    <dbReference type="NCBI Taxonomy" id="2307229"/>
    <lineage>
        <taxon>Bacteria</taxon>
        <taxon>Pseudomonadati</taxon>
        <taxon>Pseudomonadota</taxon>
        <taxon>Alphaproteobacteria</taxon>
        <taxon>Acetobacterales</taxon>
        <taxon>Roseomonadaceae</taxon>
        <taxon>Roseomonas</taxon>
    </lineage>
</organism>
<gene>
    <name evidence="1" type="ORF">ACFOD4_09245</name>
</gene>
<name>A0ABV7G3H4_9PROT</name>